<protein>
    <submittedName>
        <fullName evidence="1">Uncharacterized protein</fullName>
    </submittedName>
</protein>
<gene>
    <name evidence="1" type="ORF">HDF22_004254</name>
</gene>
<reference evidence="1 2" key="1">
    <citation type="submission" date="2020-08" db="EMBL/GenBank/DDBJ databases">
        <title>Genomic Encyclopedia of Type Strains, Phase IV (KMG-V): Genome sequencing to study the core and pangenomes of soil and plant-associated prokaryotes.</title>
        <authorList>
            <person name="Whitman W."/>
        </authorList>
    </citation>
    <scope>NUCLEOTIDE SEQUENCE [LARGE SCALE GENOMIC DNA]</scope>
    <source>
        <strain evidence="1 2">MP601</strain>
    </source>
</reference>
<sequence length="195" mass="22450">MQGIRSDRSGKMKYWTFLLVPCILILLSFSNLAFKSKPSGKYRLDFFTKHNQFYLCDSAYKSNTGSDTFWTPEAYHDKLGVDYDILGIGIESYGHVKADLEILDSADPEKDFSRYDHVVEAGITIQSGLLQVLNFPDYKSYLKLIITPGKYRVRVYSSGLNNVDPEADEGQDHYKITMWADSRMDRKVLKQFVKK</sequence>
<name>A0A841JP66_9SPHI</name>
<proteinExistence type="predicted"/>
<dbReference type="RefSeq" id="WP_183589028.1">
    <property type="nucleotide sequence ID" value="NZ_JACHCA010000013.1"/>
</dbReference>
<organism evidence="1 2">
    <name type="scientific">Mucilaginibacter lappiensis</name>
    <dbReference type="NCBI Taxonomy" id="354630"/>
    <lineage>
        <taxon>Bacteria</taxon>
        <taxon>Pseudomonadati</taxon>
        <taxon>Bacteroidota</taxon>
        <taxon>Sphingobacteriia</taxon>
        <taxon>Sphingobacteriales</taxon>
        <taxon>Sphingobacteriaceae</taxon>
        <taxon>Mucilaginibacter</taxon>
    </lineage>
</organism>
<dbReference type="EMBL" id="JACHCA010000013">
    <property type="protein sequence ID" value="MBB6130115.1"/>
    <property type="molecule type" value="Genomic_DNA"/>
</dbReference>
<accession>A0A841JP66</accession>
<dbReference type="AlphaFoldDB" id="A0A841JP66"/>
<evidence type="ECO:0000313" key="2">
    <source>
        <dbReference type="Proteomes" id="UP000548326"/>
    </source>
</evidence>
<evidence type="ECO:0000313" key="1">
    <source>
        <dbReference type="EMBL" id="MBB6130115.1"/>
    </source>
</evidence>
<comment type="caution">
    <text evidence="1">The sequence shown here is derived from an EMBL/GenBank/DDBJ whole genome shotgun (WGS) entry which is preliminary data.</text>
</comment>
<dbReference type="Proteomes" id="UP000548326">
    <property type="component" value="Unassembled WGS sequence"/>
</dbReference>